<evidence type="ECO:0000313" key="2">
    <source>
        <dbReference type="EMBL" id="BDE95720.1"/>
    </source>
</evidence>
<gene>
    <name evidence="2" type="ORF">CE91St30_10530</name>
</gene>
<reference evidence="2 3" key="1">
    <citation type="submission" date="2022-01" db="EMBL/GenBank/DDBJ databases">
        <title>Novel bile acid biosynthetic pathways are enriched in the microbiome of centenarians.</title>
        <authorList>
            <person name="Sato Y."/>
            <person name="Atarashi K."/>
            <person name="Plichta R.D."/>
            <person name="Arai Y."/>
            <person name="Sasajima S."/>
            <person name="Kearney M.S."/>
            <person name="Suda W."/>
            <person name="Takeshita K."/>
            <person name="Sasaki T."/>
            <person name="Okamoto S."/>
            <person name="Skelly N.A."/>
            <person name="Okamura Y."/>
            <person name="Vlamakis H."/>
            <person name="Li Y."/>
            <person name="Tanoue T."/>
            <person name="Takei H."/>
            <person name="Nittono H."/>
            <person name="Narushima S."/>
            <person name="Irie J."/>
            <person name="Itoh H."/>
            <person name="Moriya K."/>
            <person name="Sugiura Y."/>
            <person name="Suematsu M."/>
            <person name="Moritoki N."/>
            <person name="Shibata S."/>
            <person name="Littman R.D."/>
            <person name="Fischbach A.M."/>
            <person name="Uwamino Y."/>
            <person name="Inoue T."/>
            <person name="Honda A."/>
            <person name="Hattori M."/>
            <person name="Murai T."/>
            <person name="Xavier J.R."/>
            <person name="Hirose N."/>
            <person name="Honda K."/>
        </authorList>
    </citation>
    <scope>NUCLEOTIDE SEQUENCE [LARGE SCALE GENOMIC DNA]</scope>
    <source>
        <strain evidence="2 3">CE91-St30</strain>
    </source>
</reference>
<feature type="transmembrane region" description="Helical" evidence="1">
    <location>
        <begin position="92"/>
        <end position="110"/>
    </location>
</feature>
<organism evidence="2 3">
    <name type="scientific">Raoultibacter timonensis</name>
    <dbReference type="NCBI Taxonomy" id="1907662"/>
    <lineage>
        <taxon>Bacteria</taxon>
        <taxon>Bacillati</taxon>
        <taxon>Actinomycetota</taxon>
        <taxon>Coriobacteriia</taxon>
        <taxon>Eggerthellales</taxon>
        <taxon>Eggerthellaceae</taxon>
        <taxon>Raoultibacter</taxon>
    </lineage>
</organism>
<feature type="transmembrane region" description="Helical" evidence="1">
    <location>
        <begin position="33"/>
        <end position="56"/>
    </location>
</feature>
<dbReference type="InterPro" id="IPR005325">
    <property type="entry name" value="DUF308_memb"/>
</dbReference>
<keyword evidence="3" id="KW-1185">Reference proteome</keyword>
<dbReference type="Pfam" id="PF03729">
    <property type="entry name" value="DUF308"/>
    <property type="match status" value="1"/>
</dbReference>
<dbReference type="PANTHER" id="PTHR34989">
    <property type="entry name" value="PROTEIN HDED"/>
    <property type="match status" value="1"/>
</dbReference>
<sequence length="173" mass="18744">METTKKRDWGLVVAGILLVLCGMFFVFAPGLTLVTMTVFAGAAFLVSGIFDIVSYIRFRKVANMSGWALAYAILDIVVGLMFLIHPLALAAVIPWLIGLFFIIFGVFEIVGSFKIKGTGSSLWGWMLFSGIIGALCGVLFFVFPASFVIYMAVFVIMRGVSLAIYGASSRTIA</sequence>
<accession>A0ABM7WHG7</accession>
<dbReference type="RefSeq" id="WP_102378696.1">
    <property type="nucleotide sequence ID" value="NZ_AP025564.1"/>
</dbReference>
<dbReference type="Proteomes" id="UP001320544">
    <property type="component" value="Chromosome"/>
</dbReference>
<evidence type="ECO:0000256" key="1">
    <source>
        <dbReference type="SAM" id="Phobius"/>
    </source>
</evidence>
<feature type="transmembrane region" description="Helical" evidence="1">
    <location>
        <begin position="68"/>
        <end position="86"/>
    </location>
</feature>
<name>A0ABM7WHG7_9ACTN</name>
<keyword evidence="1" id="KW-0812">Transmembrane</keyword>
<protein>
    <submittedName>
        <fullName evidence="2">Membrane protein</fullName>
    </submittedName>
</protein>
<feature type="transmembrane region" description="Helical" evidence="1">
    <location>
        <begin position="9"/>
        <end position="27"/>
    </location>
</feature>
<dbReference type="EMBL" id="AP025564">
    <property type="protein sequence ID" value="BDE95720.1"/>
    <property type="molecule type" value="Genomic_DNA"/>
</dbReference>
<dbReference type="PANTHER" id="PTHR34989:SF1">
    <property type="entry name" value="PROTEIN HDED"/>
    <property type="match status" value="1"/>
</dbReference>
<feature type="transmembrane region" description="Helical" evidence="1">
    <location>
        <begin position="122"/>
        <end position="141"/>
    </location>
</feature>
<keyword evidence="1" id="KW-0472">Membrane</keyword>
<dbReference type="InterPro" id="IPR052712">
    <property type="entry name" value="Acid_resist_chaperone_HdeD"/>
</dbReference>
<proteinExistence type="predicted"/>
<keyword evidence="1" id="KW-1133">Transmembrane helix</keyword>
<feature type="transmembrane region" description="Helical" evidence="1">
    <location>
        <begin position="147"/>
        <end position="167"/>
    </location>
</feature>
<evidence type="ECO:0000313" key="3">
    <source>
        <dbReference type="Proteomes" id="UP001320544"/>
    </source>
</evidence>